<feature type="transmembrane region" description="Helical" evidence="1">
    <location>
        <begin position="34"/>
        <end position="57"/>
    </location>
</feature>
<evidence type="ECO:0000313" key="3">
    <source>
        <dbReference type="Proteomes" id="UP000184499"/>
    </source>
</evidence>
<name>A0A1L9UI91_ASPBC</name>
<dbReference type="VEuPathDB" id="FungiDB:ASPBRDRAFT_612422"/>
<keyword evidence="1" id="KW-1133">Transmembrane helix</keyword>
<dbReference type="AlphaFoldDB" id="A0A1L9UI91"/>
<proteinExistence type="predicted"/>
<dbReference type="RefSeq" id="XP_067478665.1">
    <property type="nucleotide sequence ID" value="XM_067628291.1"/>
</dbReference>
<keyword evidence="3" id="KW-1185">Reference proteome</keyword>
<dbReference type="GeneID" id="93580779"/>
<organism evidence="2 3">
    <name type="scientific">Aspergillus brasiliensis (strain CBS 101740 / IMI 381727 / IBT 21946)</name>
    <dbReference type="NCBI Taxonomy" id="767769"/>
    <lineage>
        <taxon>Eukaryota</taxon>
        <taxon>Fungi</taxon>
        <taxon>Dikarya</taxon>
        <taxon>Ascomycota</taxon>
        <taxon>Pezizomycotina</taxon>
        <taxon>Eurotiomycetes</taxon>
        <taxon>Eurotiomycetidae</taxon>
        <taxon>Eurotiales</taxon>
        <taxon>Aspergillaceae</taxon>
        <taxon>Aspergillus</taxon>
        <taxon>Aspergillus subgen. Circumdati</taxon>
    </lineage>
</organism>
<reference evidence="3" key="1">
    <citation type="journal article" date="2017" name="Genome Biol.">
        <title>Comparative genomics reveals high biological diversity and specific adaptations in the industrially and medically important fungal genus Aspergillus.</title>
        <authorList>
            <person name="de Vries R.P."/>
            <person name="Riley R."/>
            <person name="Wiebenga A."/>
            <person name="Aguilar-Osorio G."/>
            <person name="Amillis S."/>
            <person name="Uchima C.A."/>
            <person name="Anderluh G."/>
            <person name="Asadollahi M."/>
            <person name="Askin M."/>
            <person name="Barry K."/>
            <person name="Battaglia E."/>
            <person name="Bayram O."/>
            <person name="Benocci T."/>
            <person name="Braus-Stromeyer S.A."/>
            <person name="Caldana C."/>
            <person name="Canovas D."/>
            <person name="Cerqueira G.C."/>
            <person name="Chen F."/>
            <person name="Chen W."/>
            <person name="Choi C."/>
            <person name="Clum A."/>
            <person name="Dos Santos R.A."/>
            <person name="Damasio A.R."/>
            <person name="Diallinas G."/>
            <person name="Emri T."/>
            <person name="Fekete E."/>
            <person name="Flipphi M."/>
            <person name="Freyberg S."/>
            <person name="Gallo A."/>
            <person name="Gournas C."/>
            <person name="Habgood R."/>
            <person name="Hainaut M."/>
            <person name="Harispe M.L."/>
            <person name="Henrissat B."/>
            <person name="Hilden K.S."/>
            <person name="Hope R."/>
            <person name="Hossain A."/>
            <person name="Karabika E."/>
            <person name="Karaffa L."/>
            <person name="Karanyi Z."/>
            <person name="Krasevec N."/>
            <person name="Kuo A."/>
            <person name="Kusch H."/>
            <person name="LaButti K."/>
            <person name="Lagendijk E.L."/>
            <person name="Lapidus A."/>
            <person name="Levasseur A."/>
            <person name="Lindquist E."/>
            <person name="Lipzen A."/>
            <person name="Logrieco A.F."/>
            <person name="MacCabe A."/>
            <person name="Maekelae M.R."/>
            <person name="Malavazi I."/>
            <person name="Melin P."/>
            <person name="Meyer V."/>
            <person name="Mielnichuk N."/>
            <person name="Miskei M."/>
            <person name="Molnar A.P."/>
            <person name="Mule G."/>
            <person name="Ngan C.Y."/>
            <person name="Orejas M."/>
            <person name="Orosz E."/>
            <person name="Ouedraogo J.P."/>
            <person name="Overkamp K.M."/>
            <person name="Park H.-S."/>
            <person name="Perrone G."/>
            <person name="Piumi F."/>
            <person name="Punt P.J."/>
            <person name="Ram A.F."/>
            <person name="Ramon A."/>
            <person name="Rauscher S."/>
            <person name="Record E."/>
            <person name="Riano-Pachon D.M."/>
            <person name="Robert V."/>
            <person name="Roehrig J."/>
            <person name="Ruller R."/>
            <person name="Salamov A."/>
            <person name="Salih N.S."/>
            <person name="Samson R.A."/>
            <person name="Sandor E."/>
            <person name="Sanguinetti M."/>
            <person name="Schuetze T."/>
            <person name="Sepcic K."/>
            <person name="Shelest E."/>
            <person name="Sherlock G."/>
            <person name="Sophianopoulou V."/>
            <person name="Squina F.M."/>
            <person name="Sun H."/>
            <person name="Susca A."/>
            <person name="Todd R.B."/>
            <person name="Tsang A."/>
            <person name="Unkles S.E."/>
            <person name="van de Wiele N."/>
            <person name="van Rossen-Uffink D."/>
            <person name="Oliveira J.V."/>
            <person name="Vesth T.C."/>
            <person name="Visser J."/>
            <person name="Yu J.-H."/>
            <person name="Zhou M."/>
            <person name="Andersen M.R."/>
            <person name="Archer D.B."/>
            <person name="Baker S.E."/>
            <person name="Benoit I."/>
            <person name="Brakhage A.A."/>
            <person name="Braus G.H."/>
            <person name="Fischer R."/>
            <person name="Frisvad J.C."/>
            <person name="Goldman G.H."/>
            <person name="Houbraken J."/>
            <person name="Oakley B."/>
            <person name="Pocsi I."/>
            <person name="Scazzocchio C."/>
            <person name="Seiboth B."/>
            <person name="vanKuyk P.A."/>
            <person name="Wortman J."/>
            <person name="Dyer P.S."/>
            <person name="Grigoriev I.V."/>
        </authorList>
    </citation>
    <scope>NUCLEOTIDE SEQUENCE [LARGE SCALE GENOMIC DNA]</scope>
    <source>
        <strain evidence="3">CBS 101740 / IMI 381727 / IBT 21946</strain>
    </source>
</reference>
<dbReference type="EMBL" id="KV878685">
    <property type="protein sequence ID" value="OJJ71417.1"/>
    <property type="molecule type" value="Genomic_DNA"/>
</dbReference>
<protein>
    <submittedName>
        <fullName evidence="2">Uncharacterized protein</fullName>
    </submittedName>
</protein>
<evidence type="ECO:0000256" key="1">
    <source>
        <dbReference type="SAM" id="Phobius"/>
    </source>
</evidence>
<sequence length="126" mass="14089">MLEFSGVQHRQLSAILLVYSGLFFYLLYACQIVFFVDLCVLVISTPTSHSMAFLMVISGRRKQLCYTEPVKGAQISSRDQNSQSTGRMMSWSSATTRIHQLRERPAGAGRVFDVFVAPTTMTLSSL</sequence>
<keyword evidence="1" id="KW-0812">Transmembrane</keyword>
<accession>A0A1L9UI91</accession>
<evidence type="ECO:0000313" key="2">
    <source>
        <dbReference type="EMBL" id="OJJ71417.1"/>
    </source>
</evidence>
<feature type="transmembrane region" description="Helical" evidence="1">
    <location>
        <begin position="12"/>
        <end position="28"/>
    </location>
</feature>
<keyword evidence="1" id="KW-0472">Membrane</keyword>
<dbReference type="Proteomes" id="UP000184499">
    <property type="component" value="Unassembled WGS sequence"/>
</dbReference>
<gene>
    <name evidence="2" type="ORF">ASPBRDRAFT_612422</name>
</gene>